<evidence type="ECO:0000256" key="5">
    <source>
        <dbReference type="ARBA" id="ARBA00023125"/>
    </source>
</evidence>
<gene>
    <name evidence="8" type="ORF">Ade02nite_23840</name>
</gene>
<dbReference type="Pfam" id="PF14487">
    <property type="entry name" value="DarT"/>
    <property type="match status" value="1"/>
</dbReference>
<dbReference type="EMBL" id="BOMI01000037">
    <property type="protein sequence ID" value="GID73743.1"/>
    <property type="molecule type" value="Genomic_DNA"/>
</dbReference>
<evidence type="ECO:0000256" key="6">
    <source>
        <dbReference type="PROSITE-ProRule" id="PRU01362"/>
    </source>
</evidence>
<accession>A0ABQ3Y1B3</accession>
<evidence type="ECO:0000256" key="4">
    <source>
        <dbReference type="ARBA" id="ARBA00022695"/>
    </source>
</evidence>
<protein>
    <recommendedName>
        <fullName evidence="7">DarT domain-containing protein</fullName>
    </recommendedName>
</protein>
<evidence type="ECO:0000313" key="8">
    <source>
        <dbReference type="EMBL" id="GID73743.1"/>
    </source>
</evidence>
<dbReference type="InterPro" id="IPR029494">
    <property type="entry name" value="DarT"/>
</dbReference>
<evidence type="ECO:0000256" key="1">
    <source>
        <dbReference type="ARBA" id="ARBA00022649"/>
    </source>
</evidence>
<keyword evidence="3" id="KW-0808">Transferase</keyword>
<feature type="domain" description="DarT" evidence="7">
    <location>
        <begin position="21"/>
        <end position="221"/>
    </location>
</feature>
<proteinExistence type="inferred from homology"/>
<dbReference type="RefSeq" id="WP_203761644.1">
    <property type="nucleotide sequence ID" value="NZ_BAAABO010000027.1"/>
</dbReference>
<name>A0ABQ3Y1B3_9ACTN</name>
<comment type="caution">
    <text evidence="6">Lacks conserved residue(s) required for the propagation of feature annotation.</text>
</comment>
<dbReference type="PROSITE" id="PS52018">
    <property type="entry name" value="DART"/>
    <property type="match status" value="1"/>
</dbReference>
<keyword evidence="4" id="KW-0548">Nucleotidyltransferase</keyword>
<evidence type="ECO:0000256" key="3">
    <source>
        <dbReference type="ARBA" id="ARBA00022679"/>
    </source>
</evidence>
<keyword evidence="1 6" id="KW-1277">Toxin-antitoxin system</keyword>
<sequence length="221" mass="24797">MSGGPAKTDEITTYVAERGITEVLHFTTGNGLLGIFATGAVRSRDRLDADHYIEHIYKPNCTDRLKDADWTDYVNLSISRVNGRMLGISANSWHNDGETWWAVLAFDRSILADPGVYFTTTNNTYHNCVERGMGAPALRKLFAGSVEWGYYGSRKVRYQGMPLEWTTDPQAEVLYPGELSISKLTAIYVRDGENVDHVHGLFAIFPHVPRVPVTVRPEVFQ</sequence>
<organism evidence="8 9">
    <name type="scientific">Paractinoplanes deccanensis</name>
    <dbReference type="NCBI Taxonomy" id="113561"/>
    <lineage>
        <taxon>Bacteria</taxon>
        <taxon>Bacillati</taxon>
        <taxon>Actinomycetota</taxon>
        <taxon>Actinomycetes</taxon>
        <taxon>Micromonosporales</taxon>
        <taxon>Micromonosporaceae</taxon>
        <taxon>Paractinoplanes</taxon>
    </lineage>
</organism>
<evidence type="ECO:0000259" key="7">
    <source>
        <dbReference type="PROSITE" id="PS52018"/>
    </source>
</evidence>
<comment type="caution">
    <text evidence="8">The sequence shown here is derived from an EMBL/GenBank/DDBJ whole genome shotgun (WGS) entry which is preliminary data.</text>
</comment>
<keyword evidence="2" id="KW-0328">Glycosyltransferase</keyword>
<keyword evidence="9" id="KW-1185">Reference proteome</keyword>
<comment type="similarity">
    <text evidence="6">Belongs to the DarT ADP-ribosyltransferase family.</text>
</comment>
<reference evidence="8 9" key="1">
    <citation type="submission" date="2021-01" db="EMBL/GenBank/DDBJ databases">
        <title>Whole genome shotgun sequence of Actinoplanes deccanensis NBRC 13994.</title>
        <authorList>
            <person name="Komaki H."/>
            <person name="Tamura T."/>
        </authorList>
    </citation>
    <scope>NUCLEOTIDE SEQUENCE [LARGE SCALE GENOMIC DNA]</scope>
    <source>
        <strain evidence="8 9">NBRC 13994</strain>
    </source>
</reference>
<evidence type="ECO:0000256" key="2">
    <source>
        <dbReference type="ARBA" id="ARBA00022676"/>
    </source>
</evidence>
<dbReference type="Proteomes" id="UP000609879">
    <property type="component" value="Unassembled WGS sequence"/>
</dbReference>
<keyword evidence="5 6" id="KW-0238">DNA-binding</keyword>
<evidence type="ECO:0000313" key="9">
    <source>
        <dbReference type="Proteomes" id="UP000609879"/>
    </source>
</evidence>